<protein>
    <submittedName>
        <fullName evidence="1">Uncharacterized protein</fullName>
    </submittedName>
</protein>
<reference evidence="1" key="1">
    <citation type="journal article" date="2021" name="Proc. Natl. Acad. Sci. U.S.A.">
        <title>A Catalog of Tens of Thousands of Viruses from Human Metagenomes Reveals Hidden Associations with Chronic Diseases.</title>
        <authorList>
            <person name="Tisza M.J."/>
            <person name="Buck C.B."/>
        </authorList>
    </citation>
    <scope>NUCLEOTIDE SEQUENCE</scope>
    <source>
        <strain evidence="1">CtdDI2</strain>
    </source>
</reference>
<dbReference type="EMBL" id="BK015224">
    <property type="protein sequence ID" value="DAD96827.1"/>
    <property type="molecule type" value="Genomic_DNA"/>
</dbReference>
<accession>A0A8S5NS09</accession>
<organism evidence="1">
    <name type="scientific">Podoviridae sp. ctdDI2</name>
    <dbReference type="NCBI Taxonomy" id="2826567"/>
    <lineage>
        <taxon>Viruses</taxon>
        <taxon>Duplodnaviria</taxon>
        <taxon>Heunggongvirae</taxon>
        <taxon>Uroviricota</taxon>
        <taxon>Caudoviricetes</taxon>
    </lineage>
</organism>
<name>A0A8S5NS09_9CAUD</name>
<proteinExistence type="predicted"/>
<sequence>MEESNKWEKIAHQWEQFSKTEAYKELMSYIDLQKDVNSTLAAGPIEIYKEVPTVDGKTTQQLEFEPEKLAYLLQRNVGLDTIRLYIEGFSIK</sequence>
<evidence type="ECO:0000313" key="1">
    <source>
        <dbReference type="EMBL" id="DAD96827.1"/>
    </source>
</evidence>